<proteinExistence type="predicted"/>
<keyword evidence="3" id="KW-1185">Reference proteome</keyword>
<dbReference type="SMART" id="SM01162">
    <property type="entry name" value="DUF1771"/>
    <property type="match status" value="1"/>
</dbReference>
<dbReference type="SUPFAM" id="SSF160443">
    <property type="entry name" value="SMR domain-like"/>
    <property type="match status" value="1"/>
</dbReference>
<reference evidence="2 3" key="1">
    <citation type="journal article" date="2023" name="G3 (Bethesda)">
        <title>A high-quality reference genome for the fission yeast Schizosaccharomyces osmophilus.</title>
        <authorList>
            <person name="Jia G.S."/>
            <person name="Zhang W.C."/>
            <person name="Liang Y."/>
            <person name="Liu X.H."/>
            <person name="Rhind N."/>
            <person name="Pidoux A."/>
            <person name="Brysch-Herzberg M."/>
            <person name="Du L.L."/>
        </authorList>
    </citation>
    <scope>NUCLEOTIDE SEQUENCE [LARGE SCALE GENOMIC DNA]</scope>
    <source>
        <strain evidence="2 3">CBS 15793</strain>
    </source>
</reference>
<dbReference type="AlphaFoldDB" id="A0AAE9WF53"/>
<dbReference type="InterPro" id="IPR002625">
    <property type="entry name" value="Smr_dom"/>
</dbReference>
<evidence type="ECO:0000259" key="1">
    <source>
        <dbReference type="PROSITE" id="PS50828"/>
    </source>
</evidence>
<feature type="domain" description="Smr" evidence="1">
    <location>
        <begin position="75"/>
        <end position="150"/>
    </location>
</feature>
<accession>A0AAE9WF53</accession>
<dbReference type="PANTHER" id="PTHR47417">
    <property type="entry name" value="SMR DOMAIN-CONTAINING PROTEIN YPL199C"/>
    <property type="match status" value="1"/>
</dbReference>
<dbReference type="InterPro" id="IPR013899">
    <property type="entry name" value="DUF1771"/>
</dbReference>
<dbReference type="PROSITE" id="PS50828">
    <property type="entry name" value="SMR"/>
    <property type="match status" value="1"/>
</dbReference>
<dbReference type="SMART" id="SM00463">
    <property type="entry name" value="SMR"/>
    <property type="match status" value="1"/>
</dbReference>
<dbReference type="Proteomes" id="UP001212411">
    <property type="component" value="Chromosome 2"/>
</dbReference>
<dbReference type="InterPro" id="IPR053020">
    <property type="entry name" value="Smr_domain_protein"/>
</dbReference>
<dbReference type="Gene3D" id="3.30.1370.110">
    <property type="match status" value="1"/>
</dbReference>
<dbReference type="Pfam" id="PF08590">
    <property type="entry name" value="DUF1771"/>
    <property type="match status" value="1"/>
</dbReference>
<protein>
    <submittedName>
        <fullName evidence="2">ATP-dependent polydeoxyribonucleotide 5'-hydroxyl-kinase activity implicated in DNA repair</fullName>
    </submittedName>
</protein>
<evidence type="ECO:0000313" key="2">
    <source>
        <dbReference type="EMBL" id="WBW74514.1"/>
    </source>
</evidence>
<dbReference type="PANTHER" id="PTHR47417:SF1">
    <property type="entry name" value="SMR DOMAIN-CONTAINING PROTEIN YPL199C"/>
    <property type="match status" value="1"/>
</dbReference>
<organism evidence="2 3">
    <name type="scientific">Schizosaccharomyces osmophilus</name>
    <dbReference type="NCBI Taxonomy" id="2545709"/>
    <lineage>
        <taxon>Eukaryota</taxon>
        <taxon>Fungi</taxon>
        <taxon>Dikarya</taxon>
        <taxon>Ascomycota</taxon>
        <taxon>Taphrinomycotina</taxon>
        <taxon>Schizosaccharomycetes</taxon>
        <taxon>Schizosaccharomycetales</taxon>
        <taxon>Schizosaccharomycetaceae</taxon>
        <taxon>Schizosaccharomyces</taxon>
    </lineage>
</organism>
<dbReference type="KEGG" id="som:SOMG_03842"/>
<dbReference type="GeneID" id="80877318"/>
<name>A0AAE9WF53_9SCHI</name>
<sequence length="211" mass="24123">MEDYENYRHLAGDQAEKRGLFFQKAQHAYASGQKAEAHELSQKGKECGNKMEEYNRKAAYAIYKYKNSQCQPDEIDLHGLYVDEAVQAVRQRIHNSIQRGEDHLHVIVGQGHHSVNHVEKLKPAVMQMLDQNNFRYSHEPNEGRIYISLPHSGDAPHPPQPAYASAYQHHQQQMPQQQPAAVQGIDPQTEKVVEEVVACCFPRLKNLCVIM</sequence>
<gene>
    <name evidence="2" type="ORF">SOMG_03842</name>
</gene>
<dbReference type="Pfam" id="PF01713">
    <property type="entry name" value="Smr"/>
    <property type="match status" value="1"/>
</dbReference>
<evidence type="ECO:0000313" key="3">
    <source>
        <dbReference type="Proteomes" id="UP001212411"/>
    </source>
</evidence>
<dbReference type="RefSeq" id="XP_056038757.1">
    <property type="nucleotide sequence ID" value="XM_056182629.1"/>
</dbReference>
<dbReference type="InterPro" id="IPR036063">
    <property type="entry name" value="Smr_dom_sf"/>
</dbReference>
<dbReference type="EMBL" id="CP115612">
    <property type="protein sequence ID" value="WBW74514.1"/>
    <property type="molecule type" value="Genomic_DNA"/>
</dbReference>